<dbReference type="InterPro" id="IPR037522">
    <property type="entry name" value="HD_GYP_dom"/>
</dbReference>
<evidence type="ECO:0000313" key="3">
    <source>
        <dbReference type="EMBL" id="MFK2875080.1"/>
    </source>
</evidence>
<accession>A0ABW8IYH0</accession>
<dbReference type="EMBL" id="JADIKG010000013">
    <property type="protein sequence ID" value="MFK2875080.1"/>
    <property type="molecule type" value="Genomic_DNA"/>
</dbReference>
<dbReference type="PROSITE" id="PS51832">
    <property type="entry name" value="HD_GYP"/>
    <property type="match status" value="1"/>
</dbReference>
<keyword evidence="1" id="KW-1133">Transmembrane helix</keyword>
<organism evidence="3 4">
    <name type="scientific">Dyella lipolytica</name>
    <dbReference type="NCBI Taxonomy" id="1867835"/>
    <lineage>
        <taxon>Bacteria</taxon>
        <taxon>Pseudomonadati</taxon>
        <taxon>Pseudomonadota</taxon>
        <taxon>Gammaproteobacteria</taxon>
        <taxon>Lysobacterales</taxon>
        <taxon>Rhodanobacteraceae</taxon>
        <taxon>Dyella</taxon>
    </lineage>
</organism>
<keyword evidence="1" id="KW-0472">Membrane</keyword>
<evidence type="ECO:0000259" key="2">
    <source>
        <dbReference type="PROSITE" id="PS51832"/>
    </source>
</evidence>
<sequence length="290" mass="32544">MCTPVSECTCTGCAPGGVLLVTLSPQLRTAGTYVLVSAAYIWFSGHLLGDLVHDPHRIVMYQIFKGWFFVLGTGLLLYWMIGRTVHRLAEANRRLVDSHEQALRVLVEAMDVRHKETSDHSERVVRMTMGLARLAGLEGDALRDIKFGALLHDIGKLALPDAILIKPGKLDESETRLMRAHPRIGYDMLQRVDFLSSASVIPYSHHERWDGDGYPQGLKGDEIPLAARIFSVVDVWDALSFQRVYKHAWPEADVLKYLREVSGSQLDPTLVQLFLDNYPALKTLALNPTR</sequence>
<dbReference type="Gene3D" id="1.10.3210.10">
    <property type="entry name" value="Hypothetical protein af1432"/>
    <property type="match status" value="1"/>
</dbReference>
<feature type="transmembrane region" description="Helical" evidence="1">
    <location>
        <begin position="30"/>
        <end position="52"/>
    </location>
</feature>
<comment type="caution">
    <text evidence="3">The sequence shown here is derived from an EMBL/GenBank/DDBJ whole genome shotgun (WGS) entry which is preliminary data.</text>
</comment>
<proteinExistence type="predicted"/>
<dbReference type="InterPro" id="IPR052020">
    <property type="entry name" value="Cyclic_di-GMP/3'3'-cGAMP_PDE"/>
</dbReference>
<keyword evidence="1" id="KW-0812">Transmembrane</keyword>
<feature type="transmembrane region" description="Helical" evidence="1">
    <location>
        <begin position="64"/>
        <end position="81"/>
    </location>
</feature>
<keyword evidence="4" id="KW-1185">Reference proteome</keyword>
<feature type="domain" description="HD-GYP" evidence="2">
    <location>
        <begin position="95"/>
        <end position="290"/>
    </location>
</feature>
<dbReference type="SUPFAM" id="SSF109604">
    <property type="entry name" value="HD-domain/PDEase-like"/>
    <property type="match status" value="1"/>
</dbReference>
<protein>
    <submittedName>
        <fullName evidence="3">HD domain-containing protein</fullName>
    </submittedName>
</protein>
<dbReference type="SMART" id="SM00471">
    <property type="entry name" value="HDc"/>
    <property type="match status" value="1"/>
</dbReference>
<dbReference type="PANTHER" id="PTHR45228">
    <property type="entry name" value="CYCLIC DI-GMP PHOSPHODIESTERASE TM_0186-RELATED"/>
    <property type="match status" value="1"/>
</dbReference>
<reference evidence="3 4" key="1">
    <citation type="submission" date="2020-10" db="EMBL/GenBank/DDBJ databases">
        <title>Phylogeny of dyella-like bacteria.</title>
        <authorList>
            <person name="Fu J."/>
        </authorList>
    </citation>
    <scope>NUCLEOTIDE SEQUENCE [LARGE SCALE GENOMIC DNA]</scope>
    <source>
        <strain evidence="3 4">DHOB07</strain>
    </source>
</reference>
<dbReference type="Pfam" id="PF13487">
    <property type="entry name" value="HD_5"/>
    <property type="match status" value="1"/>
</dbReference>
<dbReference type="PANTHER" id="PTHR45228:SF1">
    <property type="entry name" value="CYCLIC DI-GMP PHOSPHODIESTERASE TM_0186"/>
    <property type="match status" value="1"/>
</dbReference>
<evidence type="ECO:0000256" key="1">
    <source>
        <dbReference type="SAM" id="Phobius"/>
    </source>
</evidence>
<dbReference type="CDD" id="cd00077">
    <property type="entry name" value="HDc"/>
    <property type="match status" value="1"/>
</dbReference>
<dbReference type="InterPro" id="IPR003607">
    <property type="entry name" value="HD/PDEase_dom"/>
</dbReference>
<dbReference type="Proteomes" id="UP001620405">
    <property type="component" value="Unassembled WGS sequence"/>
</dbReference>
<evidence type="ECO:0000313" key="4">
    <source>
        <dbReference type="Proteomes" id="UP001620405"/>
    </source>
</evidence>
<gene>
    <name evidence="3" type="ORF">ISP13_16180</name>
</gene>
<name>A0ABW8IYH0_9GAMM</name>